<proteinExistence type="predicted"/>
<evidence type="ECO:0000313" key="3">
    <source>
        <dbReference type="Proteomes" id="UP001360953"/>
    </source>
</evidence>
<organism evidence="2 3">
    <name type="scientific">Phyllosticta citribraziliensis</name>
    <dbReference type="NCBI Taxonomy" id="989973"/>
    <lineage>
        <taxon>Eukaryota</taxon>
        <taxon>Fungi</taxon>
        <taxon>Dikarya</taxon>
        <taxon>Ascomycota</taxon>
        <taxon>Pezizomycotina</taxon>
        <taxon>Dothideomycetes</taxon>
        <taxon>Dothideomycetes incertae sedis</taxon>
        <taxon>Botryosphaeriales</taxon>
        <taxon>Phyllostictaceae</taxon>
        <taxon>Phyllosticta</taxon>
    </lineage>
</organism>
<dbReference type="EMBL" id="JBBPEH010000007">
    <property type="protein sequence ID" value="KAK7535928.1"/>
    <property type="molecule type" value="Genomic_DNA"/>
</dbReference>
<feature type="region of interest" description="Disordered" evidence="1">
    <location>
        <begin position="63"/>
        <end position="99"/>
    </location>
</feature>
<name>A0ABR1LL49_9PEZI</name>
<evidence type="ECO:0000313" key="2">
    <source>
        <dbReference type="EMBL" id="KAK7535928.1"/>
    </source>
</evidence>
<dbReference type="GeneID" id="92028790"/>
<feature type="compositionally biased region" description="Polar residues" evidence="1">
    <location>
        <begin position="63"/>
        <end position="72"/>
    </location>
</feature>
<protein>
    <submittedName>
        <fullName evidence="2">Uncharacterized protein</fullName>
    </submittedName>
</protein>
<feature type="region of interest" description="Disordered" evidence="1">
    <location>
        <begin position="163"/>
        <end position="211"/>
    </location>
</feature>
<evidence type="ECO:0000256" key="1">
    <source>
        <dbReference type="SAM" id="MobiDB-lite"/>
    </source>
</evidence>
<accession>A0ABR1LL49</accession>
<comment type="caution">
    <text evidence="2">The sequence shown here is derived from an EMBL/GenBank/DDBJ whole genome shotgun (WGS) entry which is preliminary data.</text>
</comment>
<reference evidence="2 3" key="1">
    <citation type="submission" date="2024-04" db="EMBL/GenBank/DDBJ databases">
        <title>Phyllosticta paracitricarpa is synonymous to the EU quarantine fungus P. citricarpa based on phylogenomic analyses.</title>
        <authorList>
            <consortium name="Lawrence Berkeley National Laboratory"/>
            <person name="Van ingen-buijs V.A."/>
            <person name="Van westerhoven A.C."/>
            <person name="Haridas S."/>
            <person name="Skiadas P."/>
            <person name="Martin F."/>
            <person name="Groenewald J.Z."/>
            <person name="Crous P.W."/>
            <person name="Seidl M.F."/>
        </authorList>
    </citation>
    <scope>NUCLEOTIDE SEQUENCE [LARGE SCALE GENOMIC DNA]</scope>
    <source>
        <strain evidence="2 3">CPC 17464</strain>
    </source>
</reference>
<dbReference type="RefSeq" id="XP_066654344.1">
    <property type="nucleotide sequence ID" value="XM_066795884.1"/>
</dbReference>
<keyword evidence="3" id="KW-1185">Reference proteome</keyword>
<feature type="compositionally biased region" description="Basic and acidic residues" evidence="1">
    <location>
        <begin position="163"/>
        <end position="177"/>
    </location>
</feature>
<dbReference type="Proteomes" id="UP001360953">
    <property type="component" value="Unassembled WGS sequence"/>
</dbReference>
<sequence>MSPLLRKTVFSARILYLGRSCDNLGKLHRHALWLSINKQLDETSQAVGRAARILHLYPIATQGTKSQGSEPSRTGGGRAVRVSSLGSPLGQGGKPKHHGIKAKSMEWRNSTRQAPLVVPVDFVVEVVLVDSPVARNVPKAKLFAWFWLFSRLVFLIFPSPDRPTRRDAEKRQEDVYPRHQSGRQEPVPQSTLTLRHLAPPPQSLPLTPTRGGGHFPSTTFSLRRIRWLANHAPFSGGVERLSANALACPDLPCYK</sequence>
<gene>
    <name evidence="2" type="ORF">J3D65DRAFT_394952</name>
</gene>